<dbReference type="CDD" id="cd08916">
    <property type="entry name" value="TrHb3_P"/>
    <property type="match status" value="1"/>
</dbReference>
<sequence length="127" mass="15291">MQKEIRNIEDIKLLVDTFYDKVRNDKLLSDIFNDVIKDRWPQHLEKMYAFWQTILLQEHTYNGSPFLPHAKLPVSRTHFHRWLELFFSTIDELFEGEKAEEAKWRASKMAEMFQLKIASYQNSTPLI</sequence>
<dbReference type="EMBL" id="CP028136">
    <property type="protein sequence ID" value="AVR47152.1"/>
    <property type="molecule type" value="Genomic_DNA"/>
</dbReference>
<dbReference type="InterPro" id="IPR012292">
    <property type="entry name" value="Globin/Proto"/>
</dbReference>
<evidence type="ECO:0000256" key="4">
    <source>
        <dbReference type="ARBA" id="ARBA00023004"/>
    </source>
</evidence>
<dbReference type="GO" id="GO:0020037">
    <property type="term" value="F:heme binding"/>
    <property type="evidence" value="ECO:0007669"/>
    <property type="project" value="InterPro"/>
</dbReference>
<dbReference type="Gene3D" id="1.10.490.10">
    <property type="entry name" value="Globins"/>
    <property type="match status" value="1"/>
</dbReference>
<keyword evidence="1" id="KW-0813">Transport</keyword>
<keyword evidence="4" id="KW-0408">Iron</keyword>
<reference evidence="6" key="1">
    <citation type="submission" date="2018-03" db="EMBL/GenBank/DDBJ databases">
        <title>Gramella fulva sp. nov., isolated from a dry surface of tidal flat.</title>
        <authorList>
            <person name="Hwang S.H."/>
            <person name="Hwang W.M."/>
            <person name="Kang K."/>
            <person name="Ahn T.-Y."/>
        </authorList>
    </citation>
    <scope>NUCLEOTIDE SEQUENCE [LARGE SCALE GENOMIC DNA]</scope>
    <source>
        <strain evidence="6">SH35</strain>
    </source>
</reference>
<evidence type="ECO:0000256" key="3">
    <source>
        <dbReference type="ARBA" id="ARBA00022723"/>
    </source>
</evidence>
<dbReference type="InterPro" id="IPR001486">
    <property type="entry name" value="Hemoglobin_trunc"/>
</dbReference>
<proteinExistence type="predicted"/>
<keyword evidence="3" id="KW-0479">Metal-binding</keyword>
<evidence type="ECO:0000313" key="6">
    <source>
        <dbReference type="Proteomes" id="UP000241507"/>
    </source>
</evidence>
<dbReference type="Proteomes" id="UP000241507">
    <property type="component" value="Chromosome"/>
</dbReference>
<organism evidence="5 6">
    <name type="scientific">Christiangramia fulva</name>
    <dbReference type="NCBI Taxonomy" id="2126553"/>
    <lineage>
        <taxon>Bacteria</taxon>
        <taxon>Pseudomonadati</taxon>
        <taxon>Bacteroidota</taxon>
        <taxon>Flavobacteriia</taxon>
        <taxon>Flavobacteriales</taxon>
        <taxon>Flavobacteriaceae</taxon>
        <taxon>Christiangramia</taxon>
    </lineage>
</organism>
<dbReference type="InterPro" id="IPR009050">
    <property type="entry name" value="Globin-like_sf"/>
</dbReference>
<gene>
    <name evidence="5" type="ORF">C7S20_18910</name>
</gene>
<dbReference type="Pfam" id="PF01152">
    <property type="entry name" value="Bac_globin"/>
    <property type="match status" value="1"/>
</dbReference>
<evidence type="ECO:0000256" key="1">
    <source>
        <dbReference type="ARBA" id="ARBA00022448"/>
    </source>
</evidence>
<dbReference type="OrthoDB" id="25954at2"/>
<dbReference type="GO" id="GO:0046872">
    <property type="term" value="F:metal ion binding"/>
    <property type="evidence" value="ECO:0007669"/>
    <property type="project" value="UniProtKB-KW"/>
</dbReference>
<dbReference type="KEGG" id="grs:C7S20_18910"/>
<dbReference type="AlphaFoldDB" id="A0A2R3ZAG2"/>
<name>A0A2R3ZAG2_9FLAO</name>
<dbReference type="RefSeq" id="WP_107013921.1">
    <property type="nucleotide sequence ID" value="NZ_CP028136.1"/>
</dbReference>
<dbReference type="SUPFAM" id="SSF46458">
    <property type="entry name" value="Globin-like"/>
    <property type="match status" value="1"/>
</dbReference>
<dbReference type="GO" id="GO:0019825">
    <property type="term" value="F:oxygen binding"/>
    <property type="evidence" value="ECO:0007669"/>
    <property type="project" value="InterPro"/>
</dbReference>
<evidence type="ECO:0000256" key="2">
    <source>
        <dbReference type="ARBA" id="ARBA00022617"/>
    </source>
</evidence>
<accession>A0A2R3ZAG2</accession>
<protein>
    <submittedName>
        <fullName evidence="5">Globin</fullName>
    </submittedName>
</protein>
<keyword evidence="6" id="KW-1185">Reference proteome</keyword>
<keyword evidence="2" id="KW-0349">Heme</keyword>
<evidence type="ECO:0000313" key="5">
    <source>
        <dbReference type="EMBL" id="AVR47152.1"/>
    </source>
</evidence>